<sequence length="78" mass="9153">MLGHDKEDYDFLYGLIKSSFDVRNYELMCFCVMPTHYHILATQTGKRPLSFAMHNIDSKYTTYYNQKYGESGHVFQGV</sequence>
<dbReference type="GO" id="GO:0004803">
    <property type="term" value="F:transposase activity"/>
    <property type="evidence" value="ECO:0007669"/>
    <property type="project" value="InterPro"/>
</dbReference>
<dbReference type="AlphaFoldDB" id="A0A0G0FCN9"/>
<dbReference type="SUPFAM" id="SSF143422">
    <property type="entry name" value="Transposase IS200-like"/>
    <property type="match status" value="1"/>
</dbReference>
<evidence type="ECO:0000313" key="2">
    <source>
        <dbReference type="EMBL" id="KKQ15692.1"/>
    </source>
</evidence>
<dbReference type="Proteomes" id="UP000033886">
    <property type="component" value="Unassembled WGS sequence"/>
</dbReference>
<evidence type="ECO:0000259" key="1">
    <source>
        <dbReference type="Pfam" id="PF01797"/>
    </source>
</evidence>
<accession>A0A0G0FCN9</accession>
<protein>
    <submittedName>
        <fullName evidence="2">Transposase</fullName>
    </submittedName>
</protein>
<dbReference type="GO" id="GO:0006313">
    <property type="term" value="P:DNA transposition"/>
    <property type="evidence" value="ECO:0007669"/>
    <property type="project" value="InterPro"/>
</dbReference>
<reference evidence="2 3" key="1">
    <citation type="journal article" date="2015" name="Nature">
        <title>rRNA introns, odd ribosomes, and small enigmatic genomes across a large radiation of phyla.</title>
        <authorList>
            <person name="Brown C.T."/>
            <person name="Hug L.A."/>
            <person name="Thomas B.C."/>
            <person name="Sharon I."/>
            <person name="Castelle C.J."/>
            <person name="Singh A."/>
            <person name="Wilkins M.J."/>
            <person name="Williams K.H."/>
            <person name="Banfield J.F."/>
        </authorList>
    </citation>
    <scope>NUCLEOTIDE SEQUENCE [LARGE SCALE GENOMIC DNA]</scope>
</reference>
<dbReference type="GO" id="GO:0003677">
    <property type="term" value="F:DNA binding"/>
    <property type="evidence" value="ECO:0007669"/>
    <property type="project" value="InterPro"/>
</dbReference>
<proteinExistence type="predicted"/>
<organism evidence="2 3">
    <name type="scientific">candidate division WS6 bacterium GW2011_GWF1_36_8</name>
    <dbReference type="NCBI Taxonomy" id="1619098"/>
    <lineage>
        <taxon>Bacteria</taxon>
        <taxon>Candidatus Dojkabacteria</taxon>
    </lineage>
</organism>
<dbReference type="Pfam" id="PF01797">
    <property type="entry name" value="Y1_Tnp"/>
    <property type="match status" value="1"/>
</dbReference>
<feature type="non-terminal residue" evidence="2">
    <location>
        <position position="78"/>
    </location>
</feature>
<dbReference type="EMBL" id="LBSK01000038">
    <property type="protein sequence ID" value="KKQ15692.1"/>
    <property type="molecule type" value="Genomic_DNA"/>
</dbReference>
<dbReference type="Gene3D" id="3.30.70.1290">
    <property type="entry name" value="Transposase IS200-like"/>
    <property type="match status" value="1"/>
</dbReference>
<dbReference type="InterPro" id="IPR002686">
    <property type="entry name" value="Transposase_17"/>
</dbReference>
<feature type="domain" description="Transposase IS200-like" evidence="1">
    <location>
        <begin position="6"/>
        <end position="71"/>
    </location>
</feature>
<name>A0A0G0FCN9_9BACT</name>
<dbReference type="InterPro" id="IPR036515">
    <property type="entry name" value="Transposase_17_sf"/>
</dbReference>
<evidence type="ECO:0000313" key="3">
    <source>
        <dbReference type="Proteomes" id="UP000033886"/>
    </source>
</evidence>
<comment type="caution">
    <text evidence="2">The sequence shown here is derived from an EMBL/GenBank/DDBJ whole genome shotgun (WGS) entry which is preliminary data.</text>
</comment>
<gene>
    <name evidence="2" type="ORF">US29_C0038G0001</name>
</gene>